<dbReference type="EMBL" id="JEMT01012346">
    <property type="protein sequence ID" value="EXX75908.1"/>
    <property type="molecule type" value="Genomic_DNA"/>
</dbReference>
<comment type="caution">
    <text evidence="1">The sequence shown here is derived from an EMBL/GenBank/DDBJ whole genome shotgun (WGS) entry which is preliminary data.</text>
</comment>
<name>A0A015N9N1_RHIIW</name>
<proteinExistence type="predicted"/>
<keyword evidence="2" id="KW-1185">Reference proteome</keyword>
<dbReference type="HOGENOM" id="CLU_1732475_0_0_1"/>
<sequence>MNAVINIITNSGGYIKEILPNYNSYYDDDYHYENYTKDTLLLISSIYENCPIIEVLMLVFPSSLEHFVEFEILLRNCQNLKKLNLIIDDNCGNYEQGAENIKELLRILNRSAPTGLKNIKIFNDSIPYLKSSEILEKSSNIYLGELTDFYC</sequence>
<dbReference type="Proteomes" id="UP000022910">
    <property type="component" value="Unassembled WGS sequence"/>
</dbReference>
<evidence type="ECO:0000313" key="1">
    <source>
        <dbReference type="EMBL" id="EXX75908.1"/>
    </source>
</evidence>
<organism evidence="1 2">
    <name type="scientific">Rhizophagus irregularis (strain DAOM 197198w)</name>
    <name type="common">Glomus intraradices</name>
    <dbReference type="NCBI Taxonomy" id="1432141"/>
    <lineage>
        <taxon>Eukaryota</taxon>
        <taxon>Fungi</taxon>
        <taxon>Fungi incertae sedis</taxon>
        <taxon>Mucoromycota</taxon>
        <taxon>Glomeromycotina</taxon>
        <taxon>Glomeromycetes</taxon>
        <taxon>Glomerales</taxon>
        <taxon>Glomeraceae</taxon>
        <taxon>Rhizophagus</taxon>
    </lineage>
</organism>
<accession>A0A015N9N1</accession>
<gene>
    <name evidence="1" type="ORF">RirG_037790</name>
</gene>
<reference evidence="1 2" key="1">
    <citation type="submission" date="2014-02" db="EMBL/GenBank/DDBJ databases">
        <title>Single nucleus genome sequencing reveals high similarity among nuclei of an endomycorrhizal fungus.</title>
        <authorList>
            <person name="Lin K."/>
            <person name="Geurts R."/>
            <person name="Zhang Z."/>
            <person name="Limpens E."/>
            <person name="Saunders D.G."/>
            <person name="Mu D."/>
            <person name="Pang E."/>
            <person name="Cao H."/>
            <person name="Cha H."/>
            <person name="Lin T."/>
            <person name="Zhou Q."/>
            <person name="Shang Y."/>
            <person name="Li Y."/>
            <person name="Ivanov S."/>
            <person name="Sharma T."/>
            <person name="Velzen R.V."/>
            <person name="Ruijter N.D."/>
            <person name="Aanen D.K."/>
            <person name="Win J."/>
            <person name="Kamoun S."/>
            <person name="Bisseling T."/>
            <person name="Huang S."/>
        </authorList>
    </citation>
    <scope>NUCLEOTIDE SEQUENCE [LARGE SCALE GENOMIC DNA]</scope>
    <source>
        <strain evidence="2">DAOM197198w</strain>
    </source>
</reference>
<protein>
    <submittedName>
        <fullName evidence="1">Uncharacterized protein</fullName>
    </submittedName>
</protein>
<evidence type="ECO:0000313" key="2">
    <source>
        <dbReference type="Proteomes" id="UP000022910"/>
    </source>
</evidence>
<dbReference type="OrthoDB" id="10290163at2759"/>
<dbReference type="AlphaFoldDB" id="A0A015N9N1"/>